<dbReference type="Gene3D" id="3.60.21.10">
    <property type="match status" value="1"/>
</dbReference>
<evidence type="ECO:0000256" key="3">
    <source>
        <dbReference type="ARBA" id="ARBA00022989"/>
    </source>
</evidence>
<dbReference type="Proteomes" id="UP001497512">
    <property type="component" value="Chromosome 8"/>
</dbReference>
<feature type="transmembrane region" description="Helical" evidence="5">
    <location>
        <begin position="486"/>
        <end position="510"/>
    </location>
</feature>
<keyword evidence="4 5" id="KW-0472">Membrane</keyword>
<evidence type="ECO:0000256" key="4">
    <source>
        <dbReference type="ARBA" id="ARBA00023136"/>
    </source>
</evidence>
<dbReference type="EMBL" id="OZ019900">
    <property type="protein sequence ID" value="CAK9233272.1"/>
    <property type="molecule type" value="Genomic_DNA"/>
</dbReference>
<dbReference type="PANTHER" id="PTHR13315">
    <property type="entry name" value="METALLO PHOSPHOESTERASE RELATED"/>
    <property type="match status" value="1"/>
</dbReference>
<dbReference type="SUPFAM" id="SSF56300">
    <property type="entry name" value="Metallo-dependent phosphatases"/>
    <property type="match status" value="1"/>
</dbReference>
<gene>
    <name evidence="7" type="ORF">CSSPTR1EN2_LOCUS21403</name>
</gene>
<dbReference type="InterPro" id="IPR029052">
    <property type="entry name" value="Metallo-depent_PP-like"/>
</dbReference>
<dbReference type="PANTHER" id="PTHR13315:SF4">
    <property type="entry name" value="METALLOPHOSPHOESTERASE, ISOFORM E"/>
    <property type="match status" value="1"/>
</dbReference>
<evidence type="ECO:0000256" key="1">
    <source>
        <dbReference type="ARBA" id="ARBA00004141"/>
    </source>
</evidence>
<dbReference type="Pfam" id="PF00149">
    <property type="entry name" value="Metallophos"/>
    <property type="match status" value="1"/>
</dbReference>
<dbReference type="InterPro" id="IPR033308">
    <property type="entry name" value="PGAP5/Cdc1/Ted1"/>
</dbReference>
<comment type="subcellular location">
    <subcellularLocation>
        <location evidence="1">Membrane</location>
        <topology evidence="1">Multi-pass membrane protein</topology>
    </subcellularLocation>
</comment>
<feature type="domain" description="Calcineurin-like phosphoesterase" evidence="6">
    <location>
        <begin position="52"/>
        <end position="288"/>
    </location>
</feature>
<protein>
    <recommendedName>
        <fullName evidence="6">Calcineurin-like phosphoesterase domain-containing protein</fullName>
    </recommendedName>
</protein>
<evidence type="ECO:0000313" key="8">
    <source>
        <dbReference type="Proteomes" id="UP001497512"/>
    </source>
</evidence>
<reference evidence="7" key="1">
    <citation type="submission" date="2024-02" db="EMBL/GenBank/DDBJ databases">
        <authorList>
            <consortium name="ELIXIR-Norway"/>
            <consortium name="Elixir Norway"/>
        </authorList>
    </citation>
    <scope>NUCLEOTIDE SEQUENCE</scope>
</reference>
<dbReference type="CDD" id="cd07384">
    <property type="entry name" value="MPP_Cdc1_like"/>
    <property type="match status" value="1"/>
</dbReference>
<name>A0ABP0UYW3_9BRYO</name>
<dbReference type="InterPro" id="IPR004843">
    <property type="entry name" value="Calcineurin-like_PHP"/>
</dbReference>
<accession>A0ABP0UYW3</accession>
<organism evidence="7 8">
    <name type="scientific">Sphagnum troendelagicum</name>
    <dbReference type="NCBI Taxonomy" id="128251"/>
    <lineage>
        <taxon>Eukaryota</taxon>
        <taxon>Viridiplantae</taxon>
        <taxon>Streptophyta</taxon>
        <taxon>Embryophyta</taxon>
        <taxon>Bryophyta</taxon>
        <taxon>Sphagnophytina</taxon>
        <taxon>Sphagnopsida</taxon>
        <taxon>Sphagnales</taxon>
        <taxon>Sphagnaceae</taxon>
        <taxon>Sphagnum</taxon>
    </lineage>
</organism>
<sequence length="515" mass="57533">MNGRWRVAAVMGCMWVASLLYGEVFIYRLPLWTCPWPSLNANQVQDSPKSPIRVLVIADPQITDRTSYGMKPGSLALWLTQFYSDIYMRRAFRISVLGLEPEQIVFLGDLFDGGPFLSPKEWQESLERFRHIFDQSQGAIKDRGRKEIPMHTLPGNHDLGYEAVQTQIPEVVAHYKQVFGGLDYKIKIGGVEFVFVDAQVLDGEACSISLVLRVAYLFNVCAEKNPLPRVLVTHIPLYRPDDTPCGANRASPVINQVIMTPNYLTESSSTRLLDAIKPVMVLSGHDHDQCYHVHETTQGSFPEYTVGSFSWQQGNLYPSMMLLSIARDAQNSPSPEAVVASHLCFLPVQIAVYIWYGVLLIITILAILLWPARGLLLNSTQKFIAMLMNIRSSSGLKAKDEDAEWEMVWDAEGGMHLINKGPKTPAVPIESSKTSAKRGTVARRTGHELHVDTILKLPVDTNRLSPSPSTILRSVSRKAHPLSVKIIQILAPILSLAGLNISLYVMLLMIDWTTL</sequence>
<keyword evidence="3 5" id="KW-1133">Transmembrane helix</keyword>
<keyword evidence="8" id="KW-1185">Reference proteome</keyword>
<feature type="transmembrane region" description="Helical" evidence="5">
    <location>
        <begin position="353"/>
        <end position="372"/>
    </location>
</feature>
<evidence type="ECO:0000256" key="2">
    <source>
        <dbReference type="ARBA" id="ARBA00022692"/>
    </source>
</evidence>
<evidence type="ECO:0000256" key="5">
    <source>
        <dbReference type="SAM" id="Phobius"/>
    </source>
</evidence>
<proteinExistence type="predicted"/>
<evidence type="ECO:0000259" key="6">
    <source>
        <dbReference type="Pfam" id="PF00149"/>
    </source>
</evidence>
<keyword evidence="2 5" id="KW-0812">Transmembrane</keyword>
<evidence type="ECO:0000313" key="7">
    <source>
        <dbReference type="EMBL" id="CAK9233272.1"/>
    </source>
</evidence>